<dbReference type="InterPro" id="IPR001759">
    <property type="entry name" value="PTX_dom"/>
</dbReference>
<dbReference type="EMBL" id="WHWB01032760">
    <property type="protein sequence ID" value="KAJ7424016.1"/>
    <property type="molecule type" value="Genomic_DNA"/>
</dbReference>
<dbReference type="PRINTS" id="PR00895">
    <property type="entry name" value="PENTAXIN"/>
</dbReference>
<comment type="subcellular location">
    <subcellularLocation>
        <location evidence="1 10">Secreted</location>
    </subcellularLocation>
</comment>
<comment type="cofactor">
    <cofactor evidence="10">
        <name>Ca(2+)</name>
        <dbReference type="ChEBI" id="CHEBI:29108"/>
    </cofactor>
    <text evidence="10">Binds 2 calcium ions per subunit.</text>
</comment>
<evidence type="ECO:0000256" key="7">
    <source>
        <dbReference type="ARBA" id="ARBA00023157"/>
    </source>
</evidence>
<gene>
    <name evidence="13" type="primary">Mptx1</name>
    <name evidence="13" type="ORF">WISP_30758</name>
</gene>
<evidence type="ECO:0000256" key="9">
    <source>
        <dbReference type="PROSITE-ProRule" id="PRU01172"/>
    </source>
</evidence>
<keyword evidence="14" id="KW-1185">Reference proteome</keyword>
<evidence type="ECO:0000256" key="1">
    <source>
        <dbReference type="ARBA" id="ARBA00004613"/>
    </source>
</evidence>
<evidence type="ECO:0000256" key="2">
    <source>
        <dbReference type="ARBA" id="ARBA00022486"/>
    </source>
</evidence>
<evidence type="ECO:0000256" key="11">
    <source>
        <dbReference type="SAM" id="MobiDB-lite"/>
    </source>
</evidence>
<evidence type="ECO:0000259" key="12">
    <source>
        <dbReference type="PROSITE" id="PS51828"/>
    </source>
</evidence>
<keyword evidence="5" id="KW-0732">Signal</keyword>
<sequence length="187" mass="20483">MDDLWGSAFVFPQEPPTSHILVRAMPEQPLQNSSGCLRSFTHLTRPQSLFSCTTKSHSTDILLSKSKPNQYQFSVGGNSSLYTVPRSLGESEHVCASWESTTGIVGFCFNGKPWPREGLQKGYVVDNKASIVLGQGQGGFEGEMSSVYMWDTGTTTSGWHRPRATDPRKCPSLAGGTSPMRSWARCT</sequence>
<evidence type="ECO:0000313" key="13">
    <source>
        <dbReference type="EMBL" id="KAJ7424016.1"/>
    </source>
</evidence>
<evidence type="ECO:0000256" key="10">
    <source>
        <dbReference type="RuleBase" id="RU362112"/>
    </source>
</evidence>
<evidence type="ECO:0000256" key="8">
    <source>
        <dbReference type="ARBA" id="ARBA00038102"/>
    </source>
</evidence>
<protein>
    <recommendedName>
        <fullName evidence="10">Pentraxin family member</fullName>
    </recommendedName>
</protein>
<keyword evidence="3" id="KW-0964">Secreted</keyword>
<evidence type="ECO:0000313" key="14">
    <source>
        <dbReference type="Proteomes" id="UP001145742"/>
    </source>
</evidence>
<feature type="disulfide bond" evidence="9">
    <location>
        <begin position="36"/>
        <end position="95"/>
    </location>
</feature>
<name>A0ABQ9DN68_9PASS</name>
<dbReference type="InterPro" id="IPR013320">
    <property type="entry name" value="ConA-like_dom_sf"/>
</dbReference>
<dbReference type="PANTHER" id="PTHR45869:SF7">
    <property type="entry name" value="C-REACTIVE PROTEIN"/>
    <property type="match status" value="1"/>
</dbReference>
<keyword evidence="4 10" id="KW-0479">Metal-binding</keyword>
<dbReference type="SMART" id="SM00159">
    <property type="entry name" value="PTX"/>
    <property type="match status" value="1"/>
</dbReference>
<dbReference type="PROSITE" id="PS00289">
    <property type="entry name" value="PTX_1"/>
    <property type="match status" value="1"/>
</dbReference>
<feature type="domain" description="Pentraxin (PTX)" evidence="12">
    <location>
        <begin position="5"/>
        <end position="187"/>
    </location>
</feature>
<dbReference type="PANTHER" id="PTHR45869">
    <property type="entry name" value="C-REACTIVE PROTEIN-RELATED"/>
    <property type="match status" value="1"/>
</dbReference>
<dbReference type="SUPFAM" id="SSF49899">
    <property type="entry name" value="Concanavalin A-like lectins/glucanases"/>
    <property type="match status" value="1"/>
</dbReference>
<dbReference type="InterPro" id="IPR030476">
    <property type="entry name" value="Pentaxin_CS"/>
</dbReference>
<comment type="similarity">
    <text evidence="8 10">Belongs to the pentraxin family.</text>
</comment>
<evidence type="ECO:0000256" key="5">
    <source>
        <dbReference type="ARBA" id="ARBA00022729"/>
    </source>
</evidence>
<dbReference type="Gene3D" id="2.60.120.200">
    <property type="match status" value="1"/>
</dbReference>
<dbReference type="Pfam" id="PF00354">
    <property type="entry name" value="Pentaxin"/>
    <property type="match status" value="1"/>
</dbReference>
<feature type="region of interest" description="Disordered" evidence="11">
    <location>
        <begin position="158"/>
        <end position="187"/>
    </location>
</feature>
<organism evidence="13 14">
    <name type="scientific">Willisornis vidua</name>
    <name type="common">Xingu scale-backed antbird</name>
    <dbReference type="NCBI Taxonomy" id="1566151"/>
    <lineage>
        <taxon>Eukaryota</taxon>
        <taxon>Metazoa</taxon>
        <taxon>Chordata</taxon>
        <taxon>Craniata</taxon>
        <taxon>Vertebrata</taxon>
        <taxon>Euteleostomi</taxon>
        <taxon>Archelosauria</taxon>
        <taxon>Archosauria</taxon>
        <taxon>Dinosauria</taxon>
        <taxon>Saurischia</taxon>
        <taxon>Theropoda</taxon>
        <taxon>Coelurosauria</taxon>
        <taxon>Aves</taxon>
        <taxon>Neognathae</taxon>
        <taxon>Neoaves</taxon>
        <taxon>Telluraves</taxon>
        <taxon>Australaves</taxon>
        <taxon>Passeriformes</taxon>
        <taxon>Thamnophilidae</taxon>
        <taxon>Willisornis</taxon>
    </lineage>
</organism>
<proteinExistence type="inferred from homology"/>
<evidence type="ECO:0000256" key="6">
    <source>
        <dbReference type="ARBA" id="ARBA00022837"/>
    </source>
</evidence>
<keyword evidence="7 9" id="KW-1015">Disulfide bond</keyword>
<comment type="subunit">
    <text evidence="10">Homopentamer. Pentaxin (or pentraxin) have a discoid arrangement of 5 non-covalently bound subunits.</text>
</comment>
<dbReference type="Proteomes" id="UP001145742">
    <property type="component" value="Unassembled WGS sequence"/>
</dbReference>
<evidence type="ECO:0000256" key="4">
    <source>
        <dbReference type="ARBA" id="ARBA00022723"/>
    </source>
</evidence>
<dbReference type="InterPro" id="IPR051005">
    <property type="entry name" value="Pentraxin_domain"/>
</dbReference>
<keyword evidence="6 10" id="KW-0106">Calcium</keyword>
<evidence type="ECO:0000256" key="3">
    <source>
        <dbReference type="ARBA" id="ARBA00022525"/>
    </source>
</evidence>
<accession>A0ABQ9DN68</accession>
<reference evidence="13" key="1">
    <citation type="submission" date="2019-10" db="EMBL/GenBank/DDBJ databases">
        <authorList>
            <person name="Soares A.E.R."/>
            <person name="Aleixo A."/>
            <person name="Schneider P."/>
            <person name="Miyaki C.Y."/>
            <person name="Schneider M.P."/>
            <person name="Mello C."/>
            <person name="Vasconcelos A.T.R."/>
        </authorList>
    </citation>
    <scope>NUCLEOTIDE SEQUENCE</scope>
    <source>
        <tissue evidence="13">Muscle</tissue>
    </source>
</reference>
<comment type="caution">
    <text evidence="13">The sequence shown here is derived from an EMBL/GenBank/DDBJ whole genome shotgun (WGS) entry which is preliminary data.</text>
</comment>
<keyword evidence="2" id="KW-0011">Acute phase</keyword>
<dbReference type="PROSITE" id="PS51828">
    <property type="entry name" value="PTX_2"/>
    <property type="match status" value="1"/>
</dbReference>